<keyword evidence="3 5" id="KW-1133">Transmembrane helix</keyword>
<feature type="transmembrane region" description="Helical" evidence="5">
    <location>
        <begin position="54"/>
        <end position="73"/>
    </location>
</feature>
<evidence type="ECO:0000259" key="6">
    <source>
        <dbReference type="PROSITE" id="PS50850"/>
    </source>
</evidence>
<gene>
    <name evidence="7" type="ORF">M1E25_19875</name>
</gene>
<dbReference type="PANTHER" id="PTHR23514">
    <property type="entry name" value="BYPASS OF STOP CODON PROTEIN 6"/>
    <property type="match status" value="1"/>
</dbReference>
<dbReference type="PROSITE" id="PS00216">
    <property type="entry name" value="SUGAR_TRANSPORT_1"/>
    <property type="match status" value="1"/>
</dbReference>
<dbReference type="Pfam" id="PF07690">
    <property type="entry name" value="MFS_1"/>
    <property type="match status" value="1"/>
</dbReference>
<comment type="caution">
    <text evidence="7">The sequence shown here is derived from an EMBL/GenBank/DDBJ whole genome shotgun (WGS) entry which is preliminary data.</text>
</comment>
<feature type="transmembrane region" description="Helical" evidence="5">
    <location>
        <begin position="218"/>
        <end position="237"/>
    </location>
</feature>
<reference evidence="7" key="1">
    <citation type="journal article" date="2023" name="Int. J. Syst. Evol. Microbiol.">
        <title>Streptomyces meridianus sp. nov. isolated from brackish water of the Tagus estuary in Alcochete, Portugal.</title>
        <authorList>
            <person name="Santos J.D.N."/>
            <person name="Klimek D."/>
            <person name="Calusinska M."/>
            <person name="Lobo Da Cunha A."/>
            <person name="Catita J."/>
            <person name="Goncalves H."/>
            <person name="Gonzalez I."/>
            <person name="Reyes F."/>
            <person name="Lage O.M."/>
        </authorList>
    </citation>
    <scope>NUCLEOTIDE SEQUENCE</scope>
    <source>
        <strain evidence="7">MTZ3.1</strain>
    </source>
</reference>
<dbReference type="SUPFAM" id="SSF103473">
    <property type="entry name" value="MFS general substrate transporter"/>
    <property type="match status" value="1"/>
</dbReference>
<evidence type="ECO:0000313" key="7">
    <source>
        <dbReference type="EMBL" id="MCM2579580.1"/>
    </source>
</evidence>
<name>A0ABT0XAM9_9ACTN</name>
<evidence type="ECO:0000313" key="8">
    <source>
        <dbReference type="Proteomes" id="UP001167160"/>
    </source>
</evidence>
<accession>A0ABT0XAM9</accession>
<evidence type="ECO:0000256" key="5">
    <source>
        <dbReference type="SAM" id="Phobius"/>
    </source>
</evidence>
<dbReference type="PANTHER" id="PTHR23514:SF13">
    <property type="entry name" value="INNER MEMBRANE PROTEIN YBJJ"/>
    <property type="match status" value="1"/>
</dbReference>
<dbReference type="EMBL" id="JAMQGM010000043">
    <property type="protein sequence ID" value="MCM2579580.1"/>
    <property type="molecule type" value="Genomic_DNA"/>
</dbReference>
<dbReference type="InterPro" id="IPR051788">
    <property type="entry name" value="MFS_Transporter"/>
</dbReference>
<keyword evidence="8" id="KW-1185">Reference proteome</keyword>
<dbReference type="Proteomes" id="UP001167160">
    <property type="component" value="Unassembled WGS sequence"/>
</dbReference>
<evidence type="ECO:0000256" key="4">
    <source>
        <dbReference type="ARBA" id="ARBA00023136"/>
    </source>
</evidence>
<dbReference type="RefSeq" id="WP_251417558.1">
    <property type="nucleotide sequence ID" value="NZ_JAMQGM010000043.1"/>
</dbReference>
<evidence type="ECO:0000256" key="2">
    <source>
        <dbReference type="ARBA" id="ARBA00022692"/>
    </source>
</evidence>
<sequence>MHTQFFSAPRSARIERHRHALLAAGVFLVLGFHVGVWAVELPRLADALHLEPGALGAAVSASAAAGIVTLFGGGRLADRFGRRPVLLAGFGGTAAAFVSLAQVRSTPMLILVFVLYGLTVSFIDLGANTVGSDYERTHGRQAMTGLHAGFSLGALLGALASSLLLWAGAGFRTVYVLLAVVLALTALITAVASLPTRNAGHQGAEAGGAASARPERPVWRELGVVLAMGAVTVTFFGDGALESFLGVFLTRWNAPDGVLTGIGIGGYHLASLIGRLGSVGVQQRWGERRLLFCAGILAAAGMTAVVESTTPVPAICGLLAVGAAVAPVVPLALSLAGRSVPGHAGKAVALTTAVGYSAFVAGPALIGALADATSLRTALALLIVTSLTVSALAVRWPARTRVGGPDGRSVET</sequence>
<dbReference type="Gene3D" id="1.20.1250.20">
    <property type="entry name" value="MFS general substrate transporter like domains"/>
    <property type="match status" value="1"/>
</dbReference>
<keyword evidence="4 5" id="KW-0472">Membrane</keyword>
<feature type="transmembrane region" description="Helical" evidence="5">
    <location>
        <begin position="85"/>
        <end position="103"/>
    </location>
</feature>
<feature type="transmembrane region" description="Helical" evidence="5">
    <location>
        <begin position="109"/>
        <end position="127"/>
    </location>
</feature>
<dbReference type="PROSITE" id="PS50850">
    <property type="entry name" value="MFS"/>
    <property type="match status" value="1"/>
</dbReference>
<feature type="transmembrane region" description="Helical" evidence="5">
    <location>
        <begin position="257"/>
        <end position="277"/>
    </location>
</feature>
<keyword evidence="2 5" id="KW-0812">Transmembrane</keyword>
<protein>
    <submittedName>
        <fullName evidence="7">MFS transporter</fullName>
    </submittedName>
</protein>
<comment type="subcellular location">
    <subcellularLocation>
        <location evidence="1">Cell membrane</location>
        <topology evidence="1">Multi-pass membrane protein</topology>
    </subcellularLocation>
</comment>
<organism evidence="7 8">
    <name type="scientific">Streptomyces meridianus</name>
    <dbReference type="NCBI Taxonomy" id="2938945"/>
    <lineage>
        <taxon>Bacteria</taxon>
        <taxon>Bacillati</taxon>
        <taxon>Actinomycetota</taxon>
        <taxon>Actinomycetes</taxon>
        <taxon>Kitasatosporales</taxon>
        <taxon>Streptomycetaceae</taxon>
        <taxon>Streptomyces</taxon>
    </lineage>
</organism>
<proteinExistence type="predicted"/>
<feature type="transmembrane region" description="Helical" evidence="5">
    <location>
        <begin position="289"/>
        <end position="306"/>
    </location>
</feature>
<dbReference type="InterPro" id="IPR036259">
    <property type="entry name" value="MFS_trans_sf"/>
</dbReference>
<feature type="transmembrane region" description="Helical" evidence="5">
    <location>
        <begin position="375"/>
        <end position="394"/>
    </location>
</feature>
<feature type="transmembrane region" description="Helical" evidence="5">
    <location>
        <begin position="347"/>
        <end position="369"/>
    </location>
</feature>
<dbReference type="InterPro" id="IPR005829">
    <property type="entry name" value="Sugar_transporter_CS"/>
</dbReference>
<feature type="domain" description="Major facilitator superfamily (MFS) profile" evidence="6">
    <location>
        <begin position="19"/>
        <end position="403"/>
    </location>
</feature>
<evidence type="ECO:0000256" key="1">
    <source>
        <dbReference type="ARBA" id="ARBA00004651"/>
    </source>
</evidence>
<feature type="transmembrane region" description="Helical" evidence="5">
    <location>
        <begin position="312"/>
        <end position="335"/>
    </location>
</feature>
<dbReference type="InterPro" id="IPR011701">
    <property type="entry name" value="MFS"/>
</dbReference>
<feature type="transmembrane region" description="Helical" evidence="5">
    <location>
        <begin position="148"/>
        <end position="168"/>
    </location>
</feature>
<feature type="transmembrane region" description="Helical" evidence="5">
    <location>
        <begin position="174"/>
        <end position="194"/>
    </location>
</feature>
<evidence type="ECO:0000256" key="3">
    <source>
        <dbReference type="ARBA" id="ARBA00022989"/>
    </source>
</evidence>
<dbReference type="InterPro" id="IPR020846">
    <property type="entry name" value="MFS_dom"/>
</dbReference>